<sequence>MSDGLRHRVGKDDSRRKRHTFSPSSSRSRSVSRSVSPSPPKVQSRSSREVKSSSSTSSRSQRYQRSPSPENRSARKSSKRSSHHSSENVPRRIKRERPNGSNNNIDEKASSIWTATSKSTPNFQVTSASQVSQSSSSSSSRWNAVSKDPSNGTSEPVKKKRRRWDSAAPTEKAPDSASQARSNAVSRAQQAEKIRQQIQAKLQAINLPDSLAGLSSNLSILAEHRPGFMPAPLILDNEGRAIDKDGNVIEQEKPKPTFVLKSDQEEVENRFHPRAPTGSNKHYDASLSVSQHDPAFGRKKRTFRFVKPGSYVKKAHSVRARILTRNLEQQAAEREIQGGDDRMEDDDSSEEDVNQIQLGSKSAFAEGLFADPIPVIEWWDAELLKEPRYGGKDNVVEMMVTSFVQHPLAVDPAIEQPETPSIPLYLTKKEKKKVVRMRKKEKQDMKTDRLRLGLDEAPEPRVKLSNLMRVLGTSAVADPSAVEKKVRAQNEKRRMTHLLHNESRKLNPQERRAKKRAKLQEDTSNGVHVAVFRIGDLSNSQHRFKIDCHATQWNLTGCALLCGRHNVVVVEGGPKGLKKYIHLMVGGRIKWNSDLDGDESSDDESRHSAGRNQCHLVWKGLVLKNTFSSFSVEQCKSEKLAQAYFTNRGVPQYWDLCKNFVP</sequence>
<feature type="domain" description="Pre-mRNA-splicing factor 3" evidence="7">
    <location>
        <begin position="280"/>
        <end position="507"/>
    </location>
</feature>
<feature type="region of interest" description="Disordered" evidence="5">
    <location>
        <begin position="329"/>
        <end position="354"/>
    </location>
</feature>
<dbReference type="AlphaFoldDB" id="A0A6A7G7W8"/>
<protein>
    <submittedName>
        <fullName evidence="8">U4/U6 small nuclear ribonucleoprotein Prp3-like isoform X1</fullName>
    </submittedName>
</protein>
<feature type="region of interest" description="Disordered" evidence="5">
    <location>
        <begin position="1"/>
        <end position="194"/>
    </location>
</feature>
<keyword evidence="3" id="KW-0508">mRNA splicing</keyword>
<feature type="compositionally biased region" description="Acidic residues" evidence="5">
    <location>
        <begin position="342"/>
        <end position="353"/>
    </location>
</feature>
<feature type="compositionally biased region" description="Basic and acidic residues" evidence="5">
    <location>
        <begin position="1"/>
        <end position="15"/>
    </location>
</feature>
<dbReference type="PANTHER" id="PTHR14212:SF0">
    <property type="entry name" value="U4_U6 SMALL NUCLEAR RIBONUCLEOPROTEIN PRP3"/>
    <property type="match status" value="1"/>
</dbReference>
<dbReference type="PANTHER" id="PTHR14212">
    <property type="entry name" value="U4/U6-ASSOCIATED RNA SPLICING FACTOR-RELATED"/>
    <property type="match status" value="1"/>
</dbReference>
<dbReference type="InterPro" id="IPR010541">
    <property type="entry name" value="Prp3_C"/>
</dbReference>
<name>A0A6A7G7W8_9CRUS</name>
<feature type="compositionally biased region" description="Polar residues" evidence="5">
    <location>
        <begin position="176"/>
        <end position="189"/>
    </location>
</feature>
<evidence type="ECO:0000256" key="4">
    <source>
        <dbReference type="ARBA" id="ARBA00023242"/>
    </source>
</evidence>
<dbReference type="CDD" id="cd24162">
    <property type="entry name" value="Prp3_C"/>
    <property type="match status" value="1"/>
</dbReference>
<reference evidence="8" key="1">
    <citation type="submission" date="2017-11" db="EMBL/GenBank/DDBJ databases">
        <title>The sensing device of the deep-sea amphipod.</title>
        <authorList>
            <person name="Kobayashi H."/>
            <person name="Nagahama T."/>
            <person name="Arai W."/>
            <person name="Sasagawa Y."/>
            <person name="Umeda M."/>
            <person name="Hayashi T."/>
            <person name="Nikaido I."/>
            <person name="Watanabe H."/>
            <person name="Oguri K."/>
            <person name="Kitazato H."/>
            <person name="Fujioka K."/>
            <person name="Kido Y."/>
            <person name="Takami H."/>
        </authorList>
    </citation>
    <scope>NUCLEOTIDE SEQUENCE</scope>
    <source>
        <tissue evidence="8">Whole body</tissue>
    </source>
</reference>
<dbReference type="GO" id="GO:0000398">
    <property type="term" value="P:mRNA splicing, via spliceosome"/>
    <property type="evidence" value="ECO:0007669"/>
    <property type="project" value="InterPro"/>
</dbReference>
<organism evidence="8">
    <name type="scientific">Hirondellea gigas</name>
    <dbReference type="NCBI Taxonomy" id="1518452"/>
    <lineage>
        <taxon>Eukaryota</taxon>
        <taxon>Metazoa</taxon>
        <taxon>Ecdysozoa</taxon>
        <taxon>Arthropoda</taxon>
        <taxon>Crustacea</taxon>
        <taxon>Multicrustacea</taxon>
        <taxon>Malacostraca</taxon>
        <taxon>Eumalacostraca</taxon>
        <taxon>Peracarida</taxon>
        <taxon>Amphipoda</taxon>
        <taxon>Amphilochidea</taxon>
        <taxon>Lysianassida</taxon>
        <taxon>Lysianassidira</taxon>
        <taxon>Lysianassoidea</taxon>
        <taxon>Lysianassidae</taxon>
        <taxon>Hirondellea</taxon>
    </lineage>
</organism>
<evidence type="ECO:0000256" key="2">
    <source>
        <dbReference type="ARBA" id="ARBA00022664"/>
    </source>
</evidence>
<proteinExistence type="evidence at transcript level"/>
<dbReference type="Pfam" id="PF06544">
    <property type="entry name" value="Prp3_C"/>
    <property type="match status" value="1"/>
</dbReference>
<evidence type="ECO:0000313" key="8">
    <source>
        <dbReference type="EMBL" id="LAC27297.1"/>
    </source>
</evidence>
<feature type="compositionally biased region" description="Low complexity" evidence="5">
    <location>
        <begin position="22"/>
        <end position="45"/>
    </location>
</feature>
<evidence type="ECO:0000256" key="1">
    <source>
        <dbReference type="ARBA" id="ARBA00004123"/>
    </source>
</evidence>
<feature type="compositionally biased region" description="Basic and acidic residues" evidence="5">
    <location>
        <begin position="331"/>
        <end position="341"/>
    </location>
</feature>
<evidence type="ECO:0000259" key="7">
    <source>
        <dbReference type="Pfam" id="PF08572"/>
    </source>
</evidence>
<dbReference type="GO" id="GO:0046540">
    <property type="term" value="C:U4/U6 x U5 tri-snRNP complex"/>
    <property type="evidence" value="ECO:0007669"/>
    <property type="project" value="InterPro"/>
</dbReference>
<keyword evidence="2" id="KW-0507">mRNA processing</keyword>
<feature type="compositionally biased region" description="Polar residues" evidence="5">
    <location>
        <begin position="111"/>
        <end position="126"/>
    </location>
</feature>
<keyword evidence="8" id="KW-0687">Ribonucleoprotein</keyword>
<feature type="compositionally biased region" description="Basic residues" evidence="5">
    <location>
        <begin position="74"/>
        <end position="83"/>
    </location>
</feature>
<evidence type="ECO:0000256" key="3">
    <source>
        <dbReference type="ARBA" id="ARBA00023187"/>
    </source>
</evidence>
<feature type="compositionally biased region" description="Low complexity" evidence="5">
    <location>
        <begin position="52"/>
        <end position="68"/>
    </location>
</feature>
<dbReference type="Pfam" id="PF08572">
    <property type="entry name" value="PRP3"/>
    <property type="match status" value="1"/>
</dbReference>
<dbReference type="InterPro" id="IPR027104">
    <property type="entry name" value="Prp3"/>
</dbReference>
<accession>A0A6A7G7W8</accession>
<dbReference type="InterPro" id="IPR013881">
    <property type="entry name" value="Pre-mRNA_splic_Prp3_dom"/>
</dbReference>
<comment type="subcellular location">
    <subcellularLocation>
        <location evidence="1">Nucleus</location>
    </subcellularLocation>
</comment>
<dbReference type="EMBL" id="IACT01008185">
    <property type="protein sequence ID" value="LAC27297.1"/>
    <property type="molecule type" value="mRNA"/>
</dbReference>
<evidence type="ECO:0000259" key="6">
    <source>
        <dbReference type="Pfam" id="PF06544"/>
    </source>
</evidence>
<feature type="region of interest" description="Disordered" evidence="5">
    <location>
        <begin position="265"/>
        <end position="291"/>
    </location>
</feature>
<keyword evidence="4" id="KW-0539">Nucleus</keyword>
<feature type="compositionally biased region" description="Low complexity" evidence="5">
    <location>
        <begin position="127"/>
        <end position="140"/>
    </location>
</feature>
<evidence type="ECO:0000256" key="5">
    <source>
        <dbReference type="SAM" id="MobiDB-lite"/>
    </source>
</evidence>
<feature type="domain" description="Small nuclear ribonucleoprotein Prp3 C-terminal" evidence="6">
    <location>
        <begin position="530"/>
        <end position="656"/>
    </location>
</feature>